<keyword evidence="3" id="KW-1185">Reference proteome</keyword>
<dbReference type="SUPFAM" id="SSF47413">
    <property type="entry name" value="lambda repressor-like DNA-binding domains"/>
    <property type="match status" value="1"/>
</dbReference>
<dbReference type="EMBL" id="JBIAHM010000016">
    <property type="protein sequence ID" value="MFE9604363.1"/>
    <property type="molecule type" value="Genomic_DNA"/>
</dbReference>
<dbReference type="InterPro" id="IPR036365">
    <property type="entry name" value="PGBD-like_sf"/>
</dbReference>
<dbReference type="Pfam" id="PF01471">
    <property type="entry name" value="PG_binding_1"/>
    <property type="match status" value="1"/>
</dbReference>
<comment type="caution">
    <text evidence="2">The sequence shown here is derived from an EMBL/GenBank/DDBJ whole genome shotgun (WGS) entry which is preliminary data.</text>
</comment>
<dbReference type="RefSeq" id="WP_388113303.1">
    <property type="nucleotide sequence ID" value="NZ_JBIAHM010000016.1"/>
</dbReference>
<dbReference type="Proteomes" id="UP001601303">
    <property type="component" value="Unassembled WGS sequence"/>
</dbReference>
<dbReference type="Gene3D" id="1.10.260.40">
    <property type="entry name" value="lambda repressor-like DNA-binding domains"/>
    <property type="match status" value="1"/>
</dbReference>
<dbReference type="SUPFAM" id="SSF47090">
    <property type="entry name" value="PGBD-like"/>
    <property type="match status" value="1"/>
</dbReference>
<proteinExistence type="predicted"/>
<dbReference type="SMART" id="SM00530">
    <property type="entry name" value="HTH_XRE"/>
    <property type="match status" value="1"/>
</dbReference>
<dbReference type="PROSITE" id="PS50943">
    <property type="entry name" value="HTH_CROC1"/>
    <property type="match status" value="1"/>
</dbReference>
<dbReference type="Pfam" id="PF13560">
    <property type="entry name" value="HTH_31"/>
    <property type="match status" value="1"/>
</dbReference>
<dbReference type="InterPro" id="IPR001387">
    <property type="entry name" value="Cro/C1-type_HTH"/>
</dbReference>
<protein>
    <submittedName>
        <fullName evidence="2">Peptidoglycan-binding protein</fullName>
    </submittedName>
</protein>
<evidence type="ECO:0000259" key="1">
    <source>
        <dbReference type="PROSITE" id="PS50943"/>
    </source>
</evidence>
<dbReference type="Gene3D" id="1.10.101.10">
    <property type="entry name" value="PGBD-like superfamily/PGBD"/>
    <property type="match status" value="1"/>
</dbReference>
<evidence type="ECO:0000313" key="3">
    <source>
        <dbReference type="Proteomes" id="UP001601303"/>
    </source>
</evidence>
<reference evidence="2 3" key="1">
    <citation type="submission" date="2024-10" db="EMBL/GenBank/DDBJ databases">
        <title>The Natural Products Discovery Center: Release of the First 8490 Sequenced Strains for Exploring Actinobacteria Biosynthetic Diversity.</title>
        <authorList>
            <person name="Kalkreuter E."/>
            <person name="Kautsar S.A."/>
            <person name="Yang D."/>
            <person name="Bader C.D."/>
            <person name="Teijaro C.N."/>
            <person name="Fluegel L."/>
            <person name="Davis C.M."/>
            <person name="Simpson J.R."/>
            <person name="Lauterbach L."/>
            <person name="Steele A.D."/>
            <person name="Gui C."/>
            <person name="Meng S."/>
            <person name="Li G."/>
            <person name="Viehrig K."/>
            <person name="Ye F."/>
            <person name="Su P."/>
            <person name="Kiefer A.F."/>
            <person name="Nichols A."/>
            <person name="Cepeda A.J."/>
            <person name="Yan W."/>
            <person name="Fan B."/>
            <person name="Jiang Y."/>
            <person name="Adhikari A."/>
            <person name="Zheng C.-J."/>
            <person name="Schuster L."/>
            <person name="Cowan T.M."/>
            <person name="Smanski M.J."/>
            <person name="Chevrette M.G."/>
            <person name="De Carvalho L.P.S."/>
            <person name="Shen B."/>
        </authorList>
    </citation>
    <scope>NUCLEOTIDE SEQUENCE [LARGE SCALE GENOMIC DNA]</scope>
    <source>
        <strain evidence="2 3">NPDC006488</strain>
    </source>
</reference>
<dbReference type="InterPro" id="IPR002477">
    <property type="entry name" value="Peptidoglycan-bd-like"/>
</dbReference>
<accession>A0ABW6MFS4</accession>
<organism evidence="2 3">
    <name type="scientific">Streptomyces hokutonensis</name>
    <dbReference type="NCBI Taxonomy" id="1306990"/>
    <lineage>
        <taxon>Bacteria</taxon>
        <taxon>Bacillati</taxon>
        <taxon>Actinomycetota</taxon>
        <taxon>Actinomycetes</taxon>
        <taxon>Kitasatosporales</taxon>
        <taxon>Streptomycetaceae</taxon>
        <taxon>Streptomyces</taxon>
    </lineage>
</organism>
<name>A0ABW6MFS4_9ACTN</name>
<dbReference type="CDD" id="cd00093">
    <property type="entry name" value="HTH_XRE"/>
    <property type="match status" value="1"/>
</dbReference>
<sequence length="265" mass="27958">MGRWKALPSGLDPTVVEFVAQLRRFKDASGLNLQELAARTGYSASSWNRYLGGRSLPPREAVEALAATVGADPTRLLARHETAQGAWGFEQAVGEPVSAEEDSAPGVQETAGGRHADGGFSVFGRLGAAPLKSRLRLLLTVGVSAAVGAAITLLAVELEHPQLSGTATRPAAVARPVPYTCDYVRKSGLWYAGNSTTRTDHLEVDMSGPEVAELQCLLQRAGISPGGVDGNFGPLTESAVIKAQKTYRLGIDGQVGPQTWTALRR</sequence>
<dbReference type="InterPro" id="IPR036366">
    <property type="entry name" value="PGBDSf"/>
</dbReference>
<gene>
    <name evidence="2" type="ORF">ACFYNQ_38160</name>
</gene>
<dbReference type="InterPro" id="IPR010982">
    <property type="entry name" value="Lambda_DNA-bd_dom_sf"/>
</dbReference>
<evidence type="ECO:0000313" key="2">
    <source>
        <dbReference type="EMBL" id="MFE9604363.1"/>
    </source>
</evidence>
<feature type="domain" description="HTH cro/C1-type" evidence="1">
    <location>
        <begin position="22"/>
        <end position="76"/>
    </location>
</feature>